<reference evidence="6" key="2">
    <citation type="submission" date="2024-06" db="UniProtKB">
        <authorList>
            <consortium name="EnsemblMetazoa"/>
        </authorList>
    </citation>
    <scope>IDENTIFICATION</scope>
</reference>
<sequence length="136" mass="15773">MFAYIFGHYLSTLQISYSVTSVLLDNNRRYPYFHTTIPNDEYYSVVLSKLLDHFDWQKVAIISTFDKQSALVLQSIFRALAHHNEQAHIFEPVKDLVSAELVLKSAKTCLSTHVNRMIVFEVASYDIITDFKHDNL</sequence>
<dbReference type="SUPFAM" id="SSF53822">
    <property type="entry name" value="Periplasmic binding protein-like I"/>
    <property type="match status" value="1"/>
</dbReference>
<dbReference type="InterPro" id="IPR001828">
    <property type="entry name" value="ANF_lig-bd_rcpt"/>
</dbReference>
<keyword evidence="2" id="KW-0812">Transmembrane</keyword>
<organism evidence="6 7">
    <name type="scientific">Amphimedon queenslandica</name>
    <name type="common">Sponge</name>
    <dbReference type="NCBI Taxonomy" id="400682"/>
    <lineage>
        <taxon>Eukaryota</taxon>
        <taxon>Metazoa</taxon>
        <taxon>Porifera</taxon>
        <taxon>Demospongiae</taxon>
        <taxon>Heteroscleromorpha</taxon>
        <taxon>Haplosclerida</taxon>
        <taxon>Niphatidae</taxon>
        <taxon>Amphimedon</taxon>
    </lineage>
</organism>
<proteinExistence type="predicted"/>
<keyword evidence="7" id="KW-1185">Reference proteome</keyword>
<dbReference type="PANTHER" id="PTHR24061">
    <property type="entry name" value="CALCIUM-SENSING RECEPTOR-RELATED"/>
    <property type="match status" value="1"/>
</dbReference>
<dbReference type="GO" id="GO:0004930">
    <property type="term" value="F:G protein-coupled receptor activity"/>
    <property type="evidence" value="ECO:0007669"/>
    <property type="project" value="InterPro"/>
</dbReference>
<evidence type="ECO:0000259" key="5">
    <source>
        <dbReference type="Pfam" id="PF01094"/>
    </source>
</evidence>
<dbReference type="EnsemblMetazoa" id="XM_020006567.1">
    <property type="protein sequence ID" value="XP_019862126.1"/>
    <property type="gene ID" value="LOC109590681"/>
</dbReference>
<evidence type="ECO:0000256" key="3">
    <source>
        <dbReference type="ARBA" id="ARBA00022989"/>
    </source>
</evidence>
<evidence type="ECO:0000313" key="7">
    <source>
        <dbReference type="Proteomes" id="UP000007879"/>
    </source>
</evidence>
<dbReference type="Pfam" id="PF01094">
    <property type="entry name" value="ANF_receptor"/>
    <property type="match status" value="1"/>
</dbReference>
<dbReference type="Gene3D" id="3.40.50.2300">
    <property type="match status" value="2"/>
</dbReference>
<dbReference type="InterPro" id="IPR000068">
    <property type="entry name" value="GPCR_3_Ca_sens_rcpt-rel"/>
</dbReference>
<dbReference type="GeneID" id="109590681"/>
<dbReference type="Proteomes" id="UP000007879">
    <property type="component" value="Unassembled WGS sequence"/>
</dbReference>
<feature type="domain" description="Receptor ligand binding region" evidence="5">
    <location>
        <begin position="9"/>
        <end position="84"/>
    </location>
</feature>
<evidence type="ECO:0000256" key="2">
    <source>
        <dbReference type="ARBA" id="ARBA00022692"/>
    </source>
</evidence>
<comment type="subcellular location">
    <subcellularLocation>
        <location evidence="1">Membrane</location>
    </subcellularLocation>
</comment>
<dbReference type="GO" id="GO:0005886">
    <property type="term" value="C:plasma membrane"/>
    <property type="evidence" value="ECO:0007669"/>
    <property type="project" value="TreeGrafter"/>
</dbReference>
<dbReference type="RefSeq" id="XP_019862126.1">
    <property type="nucleotide sequence ID" value="XM_020006567.1"/>
</dbReference>
<dbReference type="AlphaFoldDB" id="A0AAN0JYY9"/>
<dbReference type="PANTHER" id="PTHR24061:SF422">
    <property type="entry name" value="G-PROTEIN COUPLED RECEPTORS FAMILY 3 PROFILE DOMAIN-CONTAINING PROTEIN"/>
    <property type="match status" value="1"/>
</dbReference>
<keyword evidence="4" id="KW-0472">Membrane</keyword>
<protein>
    <recommendedName>
        <fullName evidence="5">Receptor ligand binding region domain-containing protein</fullName>
    </recommendedName>
</protein>
<evidence type="ECO:0000256" key="4">
    <source>
        <dbReference type="ARBA" id="ARBA00023136"/>
    </source>
</evidence>
<accession>A0AAN0JYY9</accession>
<name>A0AAN0JYY9_AMPQE</name>
<evidence type="ECO:0000313" key="6">
    <source>
        <dbReference type="EnsemblMetazoa" id="XP_019862126.1"/>
    </source>
</evidence>
<reference evidence="7" key="1">
    <citation type="journal article" date="2010" name="Nature">
        <title>The Amphimedon queenslandica genome and the evolution of animal complexity.</title>
        <authorList>
            <person name="Srivastava M."/>
            <person name="Simakov O."/>
            <person name="Chapman J."/>
            <person name="Fahey B."/>
            <person name="Gauthier M.E."/>
            <person name="Mitros T."/>
            <person name="Richards G.S."/>
            <person name="Conaco C."/>
            <person name="Dacre M."/>
            <person name="Hellsten U."/>
            <person name="Larroux C."/>
            <person name="Putnam N.H."/>
            <person name="Stanke M."/>
            <person name="Adamska M."/>
            <person name="Darling A."/>
            <person name="Degnan S.M."/>
            <person name="Oakley T.H."/>
            <person name="Plachetzki D.C."/>
            <person name="Zhai Y."/>
            <person name="Adamski M."/>
            <person name="Calcino A."/>
            <person name="Cummins S.F."/>
            <person name="Goodstein D.M."/>
            <person name="Harris C."/>
            <person name="Jackson D.J."/>
            <person name="Leys S.P."/>
            <person name="Shu S."/>
            <person name="Woodcroft B.J."/>
            <person name="Vervoort M."/>
            <person name="Kosik K.S."/>
            <person name="Manning G."/>
            <person name="Degnan B.M."/>
            <person name="Rokhsar D.S."/>
        </authorList>
    </citation>
    <scope>NUCLEOTIDE SEQUENCE [LARGE SCALE GENOMIC DNA]</scope>
</reference>
<evidence type="ECO:0000256" key="1">
    <source>
        <dbReference type="ARBA" id="ARBA00004370"/>
    </source>
</evidence>
<dbReference type="KEGG" id="aqu:109590681"/>
<dbReference type="InterPro" id="IPR028082">
    <property type="entry name" value="Peripla_BP_I"/>
</dbReference>
<keyword evidence="3" id="KW-1133">Transmembrane helix</keyword>